<dbReference type="PANTHER" id="PTHR38681">
    <property type="entry name" value="RETROVIRUS-RELATED POL POLYPROTEIN FROM TRANSPOSON 412-LIKE PROTEIN-RELATED"/>
    <property type="match status" value="1"/>
</dbReference>
<organism evidence="2 3">
    <name type="scientific">Oedothorax gibbosus</name>
    <dbReference type="NCBI Taxonomy" id="931172"/>
    <lineage>
        <taxon>Eukaryota</taxon>
        <taxon>Metazoa</taxon>
        <taxon>Ecdysozoa</taxon>
        <taxon>Arthropoda</taxon>
        <taxon>Chelicerata</taxon>
        <taxon>Arachnida</taxon>
        <taxon>Araneae</taxon>
        <taxon>Araneomorphae</taxon>
        <taxon>Entelegynae</taxon>
        <taxon>Araneoidea</taxon>
        <taxon>Linyphiidae</taxon>
        <taxon>Erigoninae</taxon>
        <taxon>Oedothorax</taxon>
    </lineage>
</organism>
<evidence type="ECO:0000313" key="3">
    <source>
        <dbReference type="Proteomes" id="UP000827092"/>
    </source>
</evidence>
<keyword evidence="3" id="KW-1185">Reference proteome</keyword>
<reference evidence="2 3" key="1">
    <citation type="journal article" date="2022" name="Nat. Ecol. Evol.">
        <title>A masculinizing supergene underlies an exaggerated male reproductive morph in a spider.</title>
        <authorList>
            <person name="Hendrickx F."/>
            <person name="De Corte Z."/>
            <person name="Sonet G."/>
            <person name="Van Belleghem S.M."/>
            <person name="Kostlbacher S."/>
            <person name="Vangestel C."/>
        </authorList>
    </citation>
    <scope>NUCLEOTIDE SEQUENCE [LARGE SCALE GENOMIC DNA]</scope>
    <source>
        <strain evidence="2">W744_W776</strain>
    </source>
</reference>
<comment type="caution">
    <text evidence="2">The sequence shown here is derived from an EMBL/GenBank/DDBJ whole genome shotgun (WGS) entry which is preliminary data.</text>
</comment>
<evidence type="ECO:0008006" key="4">
    <source>
        <dbReference type="Google" id="ProtNLM"/>
    </source>
</evidence>
<feature type="region of interest" description="Disordered" evidence="1">
    <location>
        <begin position="168"/>
        <end position="209"/>
    </location>
</feature>
<dbReference type="InterPro" id="IPR036397">
    <property type="entry name" value="RNaseH_sf"/>
</dbReference>
<dbReference type="Gene3D" id="3.30.420.10">
    <property type="entry name" value="Ribonuclease H-like superfamily/Ribonuclease H"/>
    <property type="match status" value="1"/>
</dbReference>
<gene>
    <name evidence="2" type="ORF">JTE90_015720</name>
</gene>
<proteinExistence type="predicted"/>
<evidence type="ECO:0000313" key="2">
    <source>
        <dbReference type="EMBL" id="KAG8177068.1"/>
    </source>
</evidence>
<dbReference type="EMBL" id="JAFNEN010000822">
    <property type="protein sequence ID" value="KAG8177068.1"/>
    <property type="molecule type" value="Genomic_DNA"/>
</dbReference>
<dbReference type="AlphaFoldDB" id="A0AAV6TYW1"/>
<dbReference type="Proteomes" id="UP000827092">
    <property type="component" value="Unassembled WGS sequence"/>
</dbReference>
<evidence type="ECO:0000256" key="1">
    <source>
        <dbReference type="SAM" id="MobiDB-lite"/>
    </source>
</evidence>
<feature type="compositionally biased region" description="Polar residues" evidence="1">
    <location>
        <begin position="190"/>
        <end position="207"/>
    </location>
</feature>
<dbReference type="PANTHER" id="PTHR38681:SF1">
    <property type="entry name" value="RETROVIRUS-RELATED POL POLYPROTEIN FROM TRANSPOSON 412-LIKE PROTEIN"/>
    <property type="match status" value="1"/>
</dbReference>
<sequence length="229" mass="25889">MVEQMHRPLKAAIKAYNTPRWTSALPTILLGFRTALREDLQASTSELVYGRTLRLPGEFFEASPREANAKQMVEDLNDHFNEIRPVPTKPHGRRSTFVHPSMKDCTHIFLRRDAVKGPLQSVYEGPYKILKRTEKTLELEVKKDNRTVSLDRVKPAFLAQRDDTIQESMMPGVPAKPTIPESATPGVPAKTSTRPTLQTEEQSSSVPATRATRWVAEYTSPSILRCTQY</sequence>
<protein>
    <recommendedName>
        <fullName evidence="4">Integrase catalytic domain-containing protein</fullName>
    </recommendedName>
</protein>
<dbReference type="GO" id="GO:0003676">
    <property type="term" value="F:nucleic acid binding"/>
    <property type="evidence" value="ECO:0007669"/>
    <property type="project" value="InterPro"/>
</dbReference>
<accession>A0AAV6TYW1</accession>
<name>A0AAV6TYW1_9ARAC</name>